<name>A0A1I6D1Z5_9FIRM</name>
<dbReference type="AlphaFoldDB" id="A0A1I6D1Z5"/>
<gene>
    <name evidence="2" type="ORF">SAMN05660706_104117</name>
</gene>
<keyword evidence="1" id="KW-0812">Transmembrane</keyword>
<proteinExistence type="predicted"/>
<keyword evidence="1" id="KW-1133">Transmembrane helix</keyword>
<reference evidence="3" key="1">
    <citation type="submission" date="2016-10" db="EMBL/GenBank/DDBJ databases">
        <authorList>
            <person name="Varghese N."/>
            <person name="Submissions S."/>
        </authorList>
    </citation>
    <scope>NUCLEOTIDE SEQUENCE [LARGE SCALE GENOMIC DNA]</scope>
    <source>
        <strain evidence="3">DSM 3669</strain>
    </source>
</reference>
<keyword evidence="3" id="KW-1185">Reference proteome</keyword>
<evidence type="ECO:0008006" key="4">
    <source>
        <dbReference type="Google" id="ProtNLM"/>
    </source>
</evidence>
<organism evidence="2 3">
    <name type="scientific">Desulfoscipio geothermicus DSM 3669</name>
    <dbReference type="NCBI Taxonomy" id="1121426"/>
    <lineage>
        <taxon>Bacteria</taxon>
        <taxon>Bacillati</taxon>
        <taxon>Bacillota</taxon>
        <taxon>Clostridia</taxon>
        <taxon>Eubacteriales</taxon>
        <taxon>Desulfallaceae</taxon>
        <taxon>Desulfoscipio</taxon>
    </lineage>
</organism>
<accession>A0A1I6D1Z5</accession>
<feature type="transmembrane region" description="Helical" evidence="1">
    <location>
        <begin position="35"/>
        <end position="58"/>
    </location>
</feature>
<keyword evidence="1" id="KW-0472">Membrane</keyword>
<protein>
    <recommendedName>
        <fullName evidence="4">Permease</fullName>
    </recommendedName>
</protein>
<feature type="transmembrane region" description="Helical" evidence="1">
    <location>
        <begin position="136"/>
        <end position="156"/>
    </location>
</feature>
<feature type="transmembrane region" description="Helical" evidence="1">
    <location>
        <begin position="70"/>
        <end position="92"/>
    </location>
</feature>
<dbReference type="STRING" id="39060.SAMN05660706_104117"/>
<evidence type="ECO:0000256" key="1">
    <source>
        <dbReference type="SAM" id="Phobius"/>
    </source>
</evidence>
<evidence type="ECO:0000313" key="2">
    <source>
        <dbReference type="EMBL" id="SFQ99514.1"/>
    </source>
</evidence>
<feature type="transmembrane region" description="Helical" evidence="1">
    <location>
        <begin position="98"/>
        <end position="124"/>
    </location>
</feature>
<dbReference type="RefSeq" id="WP_092482115.1">
    <property type="nucleotide sequence ID" value="NZ_FOYM01000004.1"/>
</dbReference>
<dbReference type="EMBL" id="FOYM01000004">
    <property type="protein sequence ID" value="SFQ99514.1"/>
    <property type="molecule type" value="Genomic_DNA"/>
</dbReference>
<evidence type="ECO:0000313" key="3">
    <source>
        <dbReference type="Proteomes" id="UP000199584"/>
    </source>
</evidence>
<dbReference type="Proteomes" id="UP000199584">
    <property type="component" value="Unassembled WGS sequence"/>
</dbReference>
<dbReference type="OrthoDB" id="5465282at2"/>
<sequence length="157" mass="16442">MFNAALFILAAVALIVSWRKDREKTGKALQIAKKQFFNLLPSMLGIIGLIGLMLALVPREVIAGFFGNDSPLGILVISLIGSITLIPAFIGFPLGASLIAAGASVTAVACFLTTVLMVGVVTAPMEIELFGKRFTIWRNAAGLVTALAIGIIMGAIL</sequence>